<evidence type="ECO:0000256" key="3">
    <source>
        <dbReference type="ARBA" id="ARBA00008663"/>
    </source>
</evidence>
<feature type="domain" description="Pyruvate kinase C-terminal" evidence="15">
    <location>
        <begin position="414"/>
        <end position="532"/>
    </location>
</feature>
<evidence type="ECO:0000256" key="6">
    <source>
        <dbReference type="ARBA" id="ARBA00022723"/>
    </source>
</evidence>
<dbReference type="AlphaFoldDB" id="A0A090L383"/>
<comment type="pathway">
    <text evidence="2 13">Carbohydrate degradation; glycolysis; pyruvate from D-glyceraldehyde 3-phosphate: step 5/5.</text>
</comment>
<dbReference type="Pfam" id="PF02887">
    <property type="entry name" value="PK_C"/>
    <property type="match status" value="1"/>
</dbReference>
<dbReference type="InterPro" id="IPR036918">
    <property type="entry name" value="Pyrv_Knase_C_sf"/>
</dbReference>
<feature type="domain" description="Pyruvate kinase barrel" evidence="14">
    <location>
        <begin position="50"/>
        <end position="379"/>
    </location>
</feature>
<comment type="cofactor">
    <cofactor evidence="1">
        <name>K(+)</name>
        <dbReference type="ChEBI" id="CHEBI:29103"/>
    </cofactor>
</comment>
<sequence length="536" mass="58422">MVSVEATAAFLKELETVSYYVKDEKQPVLSKTTYLEHLSSLNITEPPHAIRKTAIICTIGPKCNKIETLVCMIKNGMNIARLNFSHGDHEYHAMTIKNIREAAKIIKHEDIIAIALDTKGPEIRTGLIMNSSTAEVELVKGKKIRLTTDVSFQNTGNAVNLYVDYENITKVLAPGKIIYIDDGLISLIVDEVGDDYVICTIENGGMLGSKKGVNLPGTSVDLPAVSEKDIADLLFGVEQGVDIVFASFIRNGSAVSKIREILGEKGKNIKIISKIENQEGVLNADEIIKASDGIMVARGDLGIEIPAEKVFLAQKLLIAKCNEAGKPVICATQMLESMISKPRPTRAETSDVANAVFDGADCVMLSGETAKGSYPIETIKIMHYICKEAEAAVYQSKFFEEILKRVQKPTSHVETIGIAAVSASKSCQASAIVLCTTTGKTAAMISKFKPSVPIIAVTKNAQTARQLWLYRGVFPFYYDNSEKHLDWTTDVDNRLREGIHFGKEKGFIGTGDNIVVITGWTSGAGKTNTLRLITVD</sequence>
<dbReference type="STRING" id="34506.A0A090L383"/>
<evidence type="ECO:0000256" key="10">
    <source>
        <dbReference type="ARBA" id="ARBA00022842"/>
    </source>
</evidence>
<dbReference type="EC" id="2.7.1.40" evidence="4 13"/>
<dbReference type="WormBase" id="SRAE_1000250600">
    <property type="protein sequence ID" value="SRP06231"/>
    <property type="gene ID" value="WBGene00259121"/>
</dbReference>
<dbReference type="PROSITE" id="PS00110">
    <property type="entry name" value="PYRUVATE_KINASE"/>
    <property type="match status" value="1"/>
</dbReference>
<dbReference type="SUPFAM" id="SSF50800">
    <property type="entry name" value="PK beta-barrel domain-like"/>
    <property type="match status" value="1"/>
</dbReference>
<evidence type="ECO:0000256" key="8">
    <source>
        <dbReference type="ARBA" id="ARBA00022777"/>
    </source>
</evidence>
<comment type="catalytic activity">
    <reaction evidence="13">
        <text>pyruvate + ATP = phosphoenolpyruvate + ADP + H(+)</text>
        <dbReference type="Rhea" id="RHEA:18157"/>
        <dbReference type="ChEBI" id="CHEBI:15361"/>
        <dbReference type="ChEBI" id="CHEBI:15378"/>
        <dbReference type="ChEBI" id="CHEBI:30616"/>
        <dbReference type="ChEBI" id="CHEBI:58702"/>
        <dbReference type="ChEBI" id="CHEBI:456216"/>
        <dbReference type="EC" id="2.7.1.40"/>
    </reaction>
</comment>
<evidence type="ECO:0000256" key="5">
    <source>
        <dbReference type="ARBA" id="ARBA00022679"/>
    </source>
</evidence>
<dbReference type="SUPFAM" id="SSF51621">
    <property type="entry name" value="Phosphoenolpyruvate/pyruvate domain"/>
    <property type="match status" value="1"/>
</dbReference>
<dbReference type="NCBIfam" id="TIGR01064">
    <property type="entry name" value="pyruv_kin"/>
    <property type="match status" value="1"/>
</dbReference>
<evidence type="ECO:0000256" key="13">
    <source>
        <dbReference type="RuleBase" id="RU000504"/>
    </source>
</evidence>
<dbReference type="UniPathway" id="UPA00109">
    <property type="reaction ID" value="UER00188"/>
</dbReference>
<keyword evidence="7" id="KW-0547">Nucleotide-binding</keyword>
<dbReference type="GO" id="GO:0016301">
    <property type="term" value="F:kinase activity"/>
    <property type="evidence" value="ECO:0007669"/>
    <property type="project" value="UniProtKB-KW"/>
</dbReference>
<keyword evidence="8 13" id="KW-0418">Kinase</keyword>
<dbReference type="RefSeq" id="XP_024503452.1">
    <property type="nucleotide sequence ID" value="XM_024649591.1"/>
</dbReference>
<keyword evidence="17" id="KW-1185">Reference proteome</keyword>
<evidence type="ECO:0000259" key="14">
    <source>
        <dbReference type="Pfam" id="PF00224"/>
    </source>
</evidence>
<evidence type="ECO:0000313" key="19">
    <source>
        <dbReference type="WormBase" id="SRAE_1000250600"/>
    </source>
</evidence>
<gene>
    <name evidence="16 18 19" type="ORF">SRAE_1000250600</name>
</gene>
<evidence type="ECO:0000313" key="17">
    <source>
        <dbReference type="Proteomes" id="UP000035682"/>
    </source>
</evidence>
<evidence type="ECO:0000313" key="18">
    <source>
        <dbReference type="WBParaSite" id="SRAE_1000250600.1"/>
    </source>
</evidence>
<dbReference type="CTD" id="36376616"/>
<keyword evidence="9" id="KW-0067">ATP-binding</keyword>
<dbReference type="Gene3D" id="3.40.1380.20">
    <property type="entry name" value="Pyruvate kinase, C-terminal domain"/>
    <property type="match status" value="1"/>
</dbReference>
<evidence type="ECO:0000256" key="2">
    <source>
        <dbReference type="ARBA" id="ARBA00004997"/>
    </source>
</evidence>
<dbReference type="GO" id="GO:0005524">
    <property type="term" value="F:ATP binding"/>
    <property type="evidence" value="ECO:0007669"/>
    <property type="project" value="UniProtKB-KW"/>
</dbReference>
<dbReference type="EMBL" id="LN609528">
    <property type="protein sequence ID" value="CEF64251.1"/>
    <property type="molecule type" value="Genomic_DNA"/>
</dbReference>
<evidence type="ECO:0000256" key="11">
    <source>
        <dbReference type="ARBA" id="ARBA00023152"/>
    </source>
</evidence>
<dbReference type="PRINTS" id="PR01050">
    <property type="entry name" value="PYRUVTKNASE"/>
</dbReference>
<dbReference type="InterPro" id="IPR015795">
    <property type="entry name" value="Pyrv_Knase_C"/>
</dbReference>
<dbReference type="InterPro" id="IPR015813">
    <property type="entry name" value="Pyrv/PenolPyrv_kinase-like_dom"/>
</dbReference>
<dbReference type="GeneID" id="36376616"/>
<evidence type="ECO:0000256" key="4">
    <source>
        <dbReference type="ARBA" id="ARBA00012142"/>
    </source>
</evidence>
<dbReference type="eggNOG" id="KOG2323">
    <property type="taxonomic scope" value="Eukaryota"/>
</dbReference>
<dbReference type="SUPFAM" id="SSF52935">
    <property type="entry name" value="PK C-terminal domain-like"/>
    <property type="match status" value="1"/>
</dbReference>
<dbReference type="InterPro" id="IPR011037">
    <property type="entry name" value="Pyrv_Knase-like_insert_dom_sf"/>
</dbReference>
<evidence type="ECO:0000256" key="12">
    <source>
        <dbReference type="ARBA" id="ARBA00023317"/>
    </source>
</evidence>
<keyword evidence="6" id="KW-0479">Metal-binding</keyword>
<evidence type="ECO:0000256" key="7">
    <source>
        <dbReference type="ARBA" id="ARBA00022741"/>
    </source>
</evidence>
<accession>A0A090L383</accession>
<organism evidence="16">
    <name type="scientific">Strongyloides ratti</name>
    <name type="common">Parasitic roundworm</name>
    <dbReference type="NCBI Taxonomy" id="34506"/>
    <lineage>
        <taxon>Eukaryota</taxon>
        <taxon>Metazoa</taxon>
        <taxon>Ecdysozoa</taxon>
        <taxon>Nematoda</taxon>
        <taxon>Chromadorea</taxon>
        <taxon>Rhabditida</taxon>
        <taxon>Tylenchina</taxon>
        <taxon>Panagrolaimomorpha</taxon>
        <taxon>Strongyloidoidea</taxon>
        <taxon>Strongyloididae</taxon>
        <taxon>Strongyloides</taxon>
    </lineage>
</organism>
<dbReference type="Pfam" id="PF00224">
    <property type="entry name" value="PK"/>
    <property type="match status" value="1"/>
</dbReference>
<dbReference type="GO" id="GO:0004743">
    <property type="term" value="F:pyruvate kinase activity"/>
    <property type="evidence" value="ECO:0007669"/>
    <property type="project" value="UniProtKB-EC"/>
</dbReference>
<evidence type="ECO:0000256" key="9">
    <source>
        <dbReference type="ARBA" id="ARBA00022840"/>
    </source>
</evidence>
<dbReference type="WBParaSite" id="SRAE_1000250600.1">
    <property type="protein sequence ID" value="SRAE_1000250600.1"/>
    <property type="gene ID" value="WBGene00259121"/>
</dbReference>
<dbReference type="OMA" id="FERCDES"/>
<evidence type="ECO:0000313" key="16">
    <source>
        <dbReference type="EMBL" id="CEF64251.1"/>
    </source>
</evidence>
<dbReference type="FunFam" id="2.40.33.10:FF:000023">
    <property type="entry name" value="Pyruvate kinase PKM"/>
    <property type="match status" value="1"/>
</dbReference>
<name>A0A090L383_STRRB</name>
<dbReference type="Gene3D" id="2.40.33.10">
    <property type="entry name" value="PK beta-barrel domain-like"/>
    <property type="match status" value="1"/>
</dbReference>
<dbReference type="InterPro" id="IPR040442">
    <property type="entry name" value="Pyrv_kinase-like_dom_sf"/>
</dbReference>
<keyword evidence="11 13" id="KW-0324">Glycolysis</keyword>
<evidence type="ECO:0000259" key="15">
    <source>
        <dbReference type="Pfam" id="PF02887"/>
    </source>
</evidence>
<keyword evidence="12 16" id="KW-0670">Pyruvate</keyword>
<keyword evidence="5 13" id="KW-0808">Transferase</keyword>
<dbReference type="CDD" id="cd00288">
    <property type="entry name" value="Pyruvate_Kinase"/>
    <property type="match status" value="1"/>
</dbReference>
<dbReference type="PANTHER" id="PTHR11817">
    <property type="entry name" value="PYRUVATE KINASE"/>
    <property type="match status" value="1"/>
</dbReference>
<dbReference type="NCBIfam" id="NF004491">
    <property type="entry name" value="PRK05826.1"/>
    <property type="match status" value="1"/>
</dbReference>
<dbReference type="NCBIfam" id="NF004978">
    <property type="entry name" value="PRK06354.1"/>
    <property type="match status" value="1"/>
</dbReference>
<dbReference type="FunFam" id="3.20.20.60:FF:000001">
    <property type="entry name" value="Pyruvate kinase"/>
    <property type="match status" value="1"/>
</dbReference>
<keyword evidence="10 13" id="KW-0460">Magnesium</keyword>
<dbReference type="OrthoDB" id="108365at2759"/>
<reference evidence="18" key="2">
    <citation type="submission" date="2020-12" db="UniProtKB">
        <authorList>
            <consortium name="WormBaseParasite"/>
        </authorList>
    </citation>
    <scope>IDENTIFICATION</scope>
</reference>
<dbReference type="GO" id="GO:0030955">
    <property type="term" value="F:potassium ion binding"/>
    <property type="evidence" value="ECO:0007669"/>
    <property type="project" value="InterPro"/>
</dbReference>
<proteinExistence type="inferred from homology"/>
<dbReference type="InterPro" id="IPR018209">
    <property type="entry name" value="Pyrv_Knase_AS"/>
</dbReference>
<comment type="similarity">
    <text evidence="3 13">Belongs to the pyruvate kinase family.</text>
</comment>
<dbReference type="GO" id="GO:0000287">
    <property type="term" value="F:magnesium ion binding"/>
    <property type="evidence" value="ECO:0007669"/>
    <property type="project" value="InterPro"/>
</dbReference>
<dbReference type="Gene3D" id="3.20.20.60">
    <property type="entry name" value="Phosphoenolpyruvate-binding domains"/>
    <property type="match status" value="1"/>
</dbReference>
<protein>
    <recommendedName>
        <fullName evidence="4 13">Pyruvate kinase</fullName>
        <ecNumber evidence="4 13">2.7.1.40</ecNumber>
    </recommendedName>
</protein>
<dbReference type="InterPro" id="IPR015806">
    <property type="entry name" value="Pyrv_Knase_insert_dom_sf"/>
</dbReference>
<dbReference type="InterPro" id="IPR001697">
    <property type="entry name" value="Pyr_Knase"/>
</dbReference>
<evidence type="ECO:0000256" key="1">
    <source>
        <dbReference type="ARBA" id="ARBA00001958"/>
    </source>
</evidence>
<dbReference type="Proteomes" id="UP000035682">
    <property type="component" value="Unplaced"/>
</dbReference>
<dbReference type="InterPro" id="IPR015793">
    <property type="entry name" value="Pyrv_Knase_brl"/>
</dbReference>
<reference evidence="16 17" key="1">
    <citation type="submission" date="2014-09" db="EMBL/GenBank/DDBJ databases">
        <authorList>
            <person name="Martin A.A."/>
        </authorList>
    </citation>
    <scope>NUCLEOTIDE SEQUENCE</scope>
    <source>
        <strain evidence="17">ED321</strain>
        <strain evidence="16">ED321 Heterogonic</strain>
    </source>
</reference>